<evidence type="ECO:0000256" key="2">
    <source>
        <dbReference type="ARBA" id="ARBA00022448"/>
    </source>
</evidence>
<comment type="similarity">
    <text evidence="7">Belongs to the drug/metabolite transporter (DMT) superfamily. Small multidrug resistance (SMR) (TC 2.A.7.1) family. Gdx/SugE subfamily.</text>
</comment>
<comment type="subcellular location">
    <subcellularLocation>
        <location evidence="1 9">Cell membrane</location>
        <topology evidence="1 9">Multi-pass membrane protein</topology>
    </subcellularLocation>
</comment>
<keyword evidence="2" id="KW-0813">Transport</keyword>
<evidence type="ECO:0000256" key="6">
    <source>
        <dbReference type="ARBA" id="ARBA00023136"/>
    </source>
</evidence>
<dbReference type="InterPro" id="IPR045324">
    <property type="entry name" value="Small_multidrug_res"/>
</dbReference>
<dbReference type="EMBL" id="CP063849">
    <property type="protein sequence ID" value="QOY87990.1"/>
    <property type="molecule type" value="Genomic_DNA"/>
</dbReference>
<evidence type="ECO:0000256" key="9">
    <source>
        <dbReference type="RuleBase" id="RU003942"/>
    </source>
</evidence>
<feature type="transmembrane region" description="Helical" evidence="10">
    <location>
        <begin position="33"/>
        <end position="50"/>
    </location>
</feature>
<keyword evidence="12" id="KW-1185">Reference proteome</keyword>
<dbReference type="Pfam" id="PF00893">
    <property type="entry name" value="Multi_Drug_Res"/>
    <property type="match status" value="1"/>
</dbReference>
<evidence type="ECO:0000256" key="3">
    <source>
        <dbReference type="ARBA" id="ARBA00022475"/>
    </source>
</evidence>
<dbReference type="FunFam" id="1.10.3730.20:FF:000001">
    <property type="entry name" value="Quaternary ammonium compound resistance transporter SugE"/>
    <property type="match status" value="1"/>
</dbReference>
<dbReference type="AlphaFoldDB" id="A0A7S7NQR0"/>
<dbReference type="RefSeq" id="WP_194449653.1">
    <property type="nucleotide sequence ID" value="NZ_CP063849.1"/>
</dbReference>
<dbReference type="PANTHER" id="PTHR30561">
    <property type="entry name" value="SMR FAMILY PROTON-DEPENDENT DRUG EFFLUX TRANSPORTER SUGE"/>
    <property type="match status" value="1"/>
</dbReference>
<dbReference type="InterPro" id="IPR037185">
    <property type="entry name" value="EmrE-like"/>
</dbReference>
<keyword evidence="6 10" id="KW-0472">Membrane</keyword>
<feature type="transmembrane region" description="Helical" evidence="10">
    <location>
        <begin position="84"/>
        <end position="102"/>
    </location>
</feature>
<evidence type="ECO:0000256" key="8">
    <source>
        <dbReference type="ARBA" id="ARBA00039168"/>
    </source>
</evidence>
<keyword evidence="3" id="KW-1003">Cell membrane</keyword>
<evidence type="ECO:0000313" key="12">
    <source>
        <dbReference type="Proteomes" id="UP000593892"/>
    </source>
</evidence>
<dbReference type="GO" id="GO:0022857">
    <property type="term" value="F:transmembrane transporter activity"/>
    <property type="evidence" value="ECO:0007669"/>
    <property type="project" value="InterPro"/>
</dbReference>
<dbReference type="InterPro" id="IPR000390">
    <property type="entry name" value="Small_drug/metabolite_transptr"/>
</dbReference>
<evidence type="ECO:0000256" key="1">
    <source>
        <dbReference type="ARBA" id="ARBA00004651"/>
    </source>
</evidence>
<feature type="transmembrane region" description="Helical" evidence="10">
    <location>
        <begin position="57"/>
        <end position="78"/>
    </location>
</feature>
<dbReference type="PANTHER" id="PTHR30561:SF0">
    <property type="entry name" value="GUANIDINIUM EXPORTER"/>
    <property type="match status" value="1"/>
</dbReference>
<sequence>MAWITLFLAGLLEIAWASFMKQSQGFTRLTPTIATFVTMLASFGLLAVSMKTLPLSTAYAVWAGIGTAGAFVAGIVLLGEQLSALRAAAALLIVAGLILMKVSSPD</sequence>
<organism evidence="11 12">
    <name type="scientific">Paludibaculum fermentans</name>
    <dbReference type="NCBI Taxonomy" id="1473598"/>
    <lineage>
        <taxon>Bacteria</taxon>
        <taxon>Pseudomonadati</taxon>
        <taxon>Acidobacteriota</taxon>
        <taxon>Terriglobia</taxon>
        <taxon>Bryobacterales</taxon>
        <taxon>Bryobacteraceae</taxon>
        <taxon>Paludibaculum</taxon>
    </lineage>
</organism>
<accession>A0A7S7NQR0</accession>
<keyword evidence="5 10" id="KW-1133">Transmembrane helix</keyword>
<evidence type="ECO:0000256" key="7">
    <source>
        <dbReference type="ARBA" id="ARBA00038151"/>
    </source>
</evidence>
<dbReference type="GO" id="GO:0005886">
    <property type="term" value="C:plasma membrane"/>
    <property type="evidence" value="ECO:0007669"/>
    <property type="project" value="UniProtKB-SubCell"/>
</dbReference>
<reference evidence="11 12" key="1">
    <citation type="submission" date="2020-10" db="EMBL/GenBank/DDBJ databases">
        <title>Complete genome sequence of Paludibaculum fermentans P105T, a facultatively anaerobic acidobacterium capable of dissimilatory Fe(III) reduction.</title>
        <authorList>
            <person name="Dedysh S.N."/>
            <person name="Beletsky A.V."/>
            <person name="Kulichevskaya I.S."/>
            <person name="Mardanov A.V."/>
            <person name="Ravin N.V."/>
        </authorList>
    </citation>
    <scope>NUCLEOTIDE SEQUENCE [LARGE SCALE GENOMIC DNA]</scope>
    <source>
        <strain evidence="11 12">P105</strain>
    </source>
</reference>
<dbReference type="GO" id="GO:1990961">
    <property type="term" value="P:xenobiotic detoxification by transmembrane export across the plasma membrane"/>
    <property type="evidence" value="ECO:0007669"/>
    <property type="project" value="UniProtKB-ARBA"/>
</dbReference>
<evidence type="ECO:0000313" key="11">
    <source>
        <dbReference type="EMBL" id="QOY87990.1"/>
    </source>
</evidence>
<protein>
    <recommendedName>
        <fullName evidence="8">Guanidinium exporter</fullName>
    </recommendedName>
</protein>
<dbReference type="Gene3D" id="1.10.3730.20">
    <property type="match status" value="1"/>
</dbReference>
<name>A0A7S7NQR0_PALFE</name>
<dbReference type="Proteomes" id="UP000593892">
    <property type="component" value="Chromosome"/>
</dbReference>
<proteinExistence type="inferred from homology"/>
<dbReference type="SUPFAM" id="SSF103481">
    <property type="entry name" value="Multidrug resistance efflux transporter EmrE"/>
    <property type="match status" value="1"/>
</dbReference>
<dbReference type="KEGG" id="pfer:IRI77_35525"/>
<evidence type="ECO:0000256" key="5">
    <source>
        <dbReference type="ARBA" id="ARBA00022989"/>
    </source>
</evidence>
<keyword evidence="4 9" id="KW-0812">Transmembrane</keyword>
<gene>
    <name evidence="11" type="ORF">IRI77_35525</name>
</gene>
<evidence type="ECO:0000256" key="10">
    <source>
        <dbReference type="SAM" id="Phobius"/>
    </source>
</evidence>
<evidence type="ECO:0000256" key="4">
    <source>
        <dbReference type="ARBA" id="ARBA00022692"/>
    </source>
</evidence>